<dbReference type="PANTHER" id="PTHR12714">
    <property type="entry name" value="PROTEIN-S ISOPRENYLCYSTEINE O-METHYLTRANSFERASE"/>
    <property type="match status" value="1"/>
</dbReference>
<keyword evidence="4 10" id="KW-0489">Methyltransferase</keyword>
<keyword evidence="8 10" id="KW-1133">Transmembrane helix</keyword>
<evidence type="ECO:0000256" key="6">
    <source>
        <dbReference type="ARBA" id="ARBA00022691"/>
    </source>
</evidence>
<reference evidence="11" key="1">
    <citation type="submission" date="2016-09" db="EMBL/GenBank/DDBJ databases">
        <authorList>
            <person name="Hebert L."/>
            <person name="Moumen B."/>
        </authorList>
    </citation>
    <scope>NUCLEOTIDE SEQUENCE [LARGE SCALE GENOMIC DNA]</scope>
    <source>
        <strain evidence="11">OVI</strain>
    </source>
</reference>
<keyword evidence="9 10" id="KW-0472">Membrane</keyword>
<feature type="transmembrane region" description="Helical" evidence="10">
    <location>
        <begin position="46"/>
        <end position="67"/>
    </location>
</feature>
<dbReference type="AlphaFoldDB" id="A0A1G4HYG0"/>
<evidence type="ECO:0000256" key="1">
    <source>
        <dbReference type="ARBA" id="ARBA00004141"/>
    </source>
</evidence>
<evidence type="ECO:0000313" key="12">
    <source>
        <dbReference type="Proteomes" id="UP000195570"/>
    </source>
</evidence>
<keyword evidence="12" id="KW-1185">Reference proteome</keyword>
<evidence type="ECO:0000256" key="8">
    <source>
        <dbReference type="ARBA" id="ARBA00022989"/>
    </source>
</evidence>
<evidence type="ECO:0000256" key="2">
    <source>
        <dbReference type="ARBA" id="ARBA00009140"/>
    </source>
</evidence>
<dbReference type="RefSeq" id="XP_067076102.1">
    <property type="nucleotide sequence ID" value="XM_067220001.1"/>
</dbReference>
<dbReference type="GO" id="GO:0004671">
    <property type="term" value="F:protein C-terminal S-isoprenylcysteine carboxyl O-methyltransferase activity"/>
    <property type="evidence" value="ECO:0007669"/>
    <property type="project" value="UniProtKB-EC"/>
</dbReference>
<dbReference type="GO" id="GO:0032259">
    <property type="term" value="P:methylation"/>
    <property type="evidence" value="ECO:0007669"/>
    <property type="project" value="UniProtKB-KW"/>
</dbReference>
<proteinExistence type="inferred from homology"/>
<dbReference type="Gene3D" id="1.20.120.1630">
    <property type="match status" value="1"/>
</dbReference>
<dbReference type="EMBL" id="CZPT02000044">
    <property type="protein sequence ID" value="SCU64322.1"/>
    <property type="molecule type" value="Genomic_DNA"/>
</dbReference>
<keyword evidence="6 10" id="KW-0949">S-adenosyl-L-methionine</keyword>
<comment type="similarity">
    <text evidence="2 10">Belongs to the class VI-like SAM-binding methyltransferase superfamily. Isoprenylcysteine carboxyl methyltransferase family.</text>
</comment>
<evidence type="ECO:0000256" key="3">
    <source>
        <dbReference type="ARBA" id="ARBA00012151"/>
    </source>
</evidence>
<protein>
    <recommendedName>
        <fullName evidence="3 10">Protein-S-isoprenylcysteine O-methyltransferase</fullName>
        <ecNumber evidence="3 10">2.1.1.100</ecNumber>
    </recommendedName>
</protein>
<evidence type="ECO:0000256" key="4">
    <source>
        <dbReference type="ARBA" id="ARBA00022603"/>
    </source>
</evidence>
<feature type="transmembrane region" description="Helical" evidence="10">
    <location>
        <begin position="116"/>
        <end position="137"/>
    </location>
</feature>
<evidence type="ECO:0000256" key="9">
    <source>
        <dbReference type="ARBA" id="ARBA00023136"/>
    </source>
</evidence>
<sequence length="245" mass="28282">MHWGYRHALEVALISFYLGVCFTLGVSLMIHSVYYTGSVAEYAVGAYVISSIVLFHMSEFLVAVYFLRHDAHPGAFMIFHSREYTVAGAAAWLEFFTELFFCSEGWKVSATSRWGWLFRLNYTMVNCAAVLTIFFYLVRVCGMAHCGCNFSLLIETRRRSNHVLVTDGIYSILRHPAYFGYFWTALFSQLVLANPFCFMAYAIVLIRFFKERITYEETVLSSVEFFGESYMKYKAGTWVGIPFIR</sequence>
<accession>A0A1G4HYG0</accession>
<dbReference type="Pfam" id="PF04140">
    <property type="entry name" value="ICMT"/>
    <property type="match status" value="1"/>
</dbReference>
<evidence type="ECO:0000256" key="10">
    <source>
        <dbReference type="RuleBase" id="RU362022"/>
    </source>
</evidence>
<dbReference type="InterPro" id="IPR007269">
    <property type="entry name" value="ICMT_MeTrfase"/>
</dbReference>
<dbReference type="GeneID" id="92373994"/>
<keyword evidence="5 11" id="KW-0808">Transferase</keyword>
<dbReference type="EC" id="2.1.1.100" evidence="3 10"/>
<evidence type="ECO:0000256" key="7">
    <source>
        <dbReference type="ARBA" id="ARBA00022692"/>
    </source>
</evidence>
<dbReference type="GO" id="GO:0005789">
    <property type="term" value="C:endoplasmic reticulum membrane"/>
    <property type="evidence" value="ECO:0007669"/>
    <property type="project" value="UniProtKB-SubCell"/>
</dbReference>
<dbReference type="VEuPathDB" id="TriTrypDB:TEOVI_000005400"/>
<comment type="caution">
    <text evidence="11">The sequence shown here is derived from an EMBL/GenBank/DDBJ whole genome shotgun (WGS) entry which is preliminary data.</text>
</comment>
<gene>
    <name evidence="11" type="ORF">TEOVI_000005400</name>
</gene>
<dbReference type="InterPro" id="IPR025770">
    <property type="entry name" value="PPMT_MeTrfase"/>
</dbReference>
<dbReference type="Proteomes" id="UP000195570">
    <property type="component" value="Unassembled WGS sequence"/>
</dbReference>
<comment type="catalytic activity">
    <reaction evidence="10">
        <text>[protein]-C-terminal S-[(2E,6E)-farnesyl]-L-cysteine + S-adenosyl-L-methionine = [protein]-C-terminal S-[(2E,6E)-farnesyl]-L-cysteine methyl ester + S-adenosyl-L-homocysteine</text>
        <dbReference type="Rhea" id="RHEA:21672"/>
        <dbReference type="Rhea" id="RHEA-COMP:12125"/>
        <dbReference type="Rhea" id="RHEA-COMP:12126"/>
        <dbReference type="ChEBI" id="CHEBI:57856"/>
        <dbReference type="ChEBI" id="CHEBI:59789"/>
        <dbReference type="ChEBI" id="CHEBI:90510"/>
        <dbReference type="ChEBI" id="CHEBI:90511"/>
        <dbReference type="EC" id="2.1.1.100"/>
    </reaction>
</comment>
<feature type="transmembrane region" description="Helical" evidence="10">
    <location>
        <begin position="181"/>
        <end position="206"/>
    </location>
</feature>
<keyword evidence="10" id="KW-0256">Endoplasmic reticulum</keyword>
<evidence type="ECO:0000256" key="5">
    <source>
        <dbReference type="ARBA" id="ARBA00022679"/>
    </source>
</evidence>
<feature type="transmembrane region" description="Helical" evidence="10">
    <location>
        <begin position="12"/>
        <end position="34"/>
    </location>
</feature>
<name>A0A1G4HYG0_TRYEQ</name>
<dbReference type="PANTHER" id="PTHR12714:SF9">
    <property type="entry name" value="PROTEIN-S-ISOPRENYLCYSTEINE O-METHYLTRANSFERASE"/>
    <property type="match status" value="1"/>
</dbReference>
<evidence type="ECO:0000313" key="11">
    <source>
        <dbReference type="EMBL" id="SCU64322.1"/>
    </source>
</evidence>
<organism evidence="11 12">
    <name type="scientific">Trypanosoma equiperdum</name>
    <dbReference type="NCBI Taxonomy" id="5694"/>
    <lineage>
        <taxon>Eukaryota</taxon>
        <taxon>Discoba</taxon>
        <taxon>Euglenozoa</taxon>
        <taxon>Kinetoplastea</taxon>
        <taxon>Metakinetoplastina</taxon>
        <taxon>Trypanosomatida</taxon>
        <taxon>Trypanosomatidae</taxon>
        <taxon>Trypanosoma</taxon>
    </lineage>
</organism>
<dbReference type="PROSITE" id="PS51564">
    <property type="entry name" value="SAM_ICMT"/>
    <property type="match status" value="1"/>
</dbReference>
<keyword evidence="7 10" id="KW-0812">Transmembrane</keyword>
<comment type="subcellular location">
    <subcellularLocation>
        <location evidence="10">Endoplasmic reticulum membrane</location>
        <topology evidence="10">Multi-pass membrane protein</topology>
    </subcellularLocation>
    <subcellularLocation>
        <location evidence="1">Membrane</location>
        <topology evidence="1">Multi-pass membrane protein</topology>
    </subcellularLocation>
</comment>